<evidence type="ECO:0000313" key="5">
    <source>
        <dbReference type="Proteomes" id="UP000295097"/>
    </source>
</evidence>
<evidence type="ECO:0000256" key="1">
    <source>
        <dbReference type="ARBA" id="ARBA00001946"/>
    </source>
</evidence>
<dbReference type="InterPro" id="IPR000086">
    <property type="entry name" value="NUDIX_hydrolase_dom"/>
</dbReference>
<dbReference type="PANTHER" id="PTHR43046">
    <property type="entry name" value="GDP-MANNOSE MANNOSYL HYDROLASE"/>
    <property type="match status" value="1"/>
</dbReference>
<feature type="domain" description="Nudix hydrolase" evidence="3">
    <location>
        <begin position="8"/>
        <end position="136"/>
    </location>
</feature>
<gene>
    <name evidence="4" type="ORF">EDC90_1005140</name>
</gene>
<sequence length="145" mass="16359">MTLHDRPADIRIAVAMIINRHGEILTVRKRGTAKYQQPGGKIDPGETPLEALIRELNEELALTCSMENFRYEGRHREWAANEPGMIVEAESYSWLASPDVTPQAEIEDIKWLPVKGKITVKRAALTEKHLFPIAAKRFLEAENAA</sequence>
<accession>A0A4R3NVP1</accession>
<evidence type="ECO:0000256" key="2">
    <source>
        <dbReference type="ARBA" id="ARBA00022801"/>
    </source>
</evidence>
<keyword evidence="5" id="KW-1185">Reference proteome</keyword>
<evidence type="ECO:0000313" key="4">
    <source>
        <dbReference type="EMBL" id="TCT42125.1"/>
    </source>
</evidence>
<dbReference type="Pfam" id="PF00293">
    <property type="entry name" value="NUDIX"/>
    <property type="match status" value="1"/>
</dbReference>
<dbReference type="EMBL" id="SMAR01000005">
    <property type="protein sequence ID" value="TCT42125.1"/>
    <property type="molecule type" value="Genomic_DNA"/>
</dbReference>
<protein>
    <submittedName>
        <fullName evidence="4">8-oxo-dGTP diphosphatase</fullName>
    </submittedName>
</protein>
<organism evidence="4 5">
    <name type="scientific">Martelella mediterranea</name>
    <dbReference type="NCBI Taxonomy" id="293089"/>
    <lineage>
        <taxon>Bacteria</taxon>
        <taxon>Pseudomonadati</taxon>
        <taxon>Pseudomonadota</taxon>
        <taxon>Alphaproteobacteria</taxon>
        <taxon>Hyphomicrobiales</taxon>
        <taxon>Aurantimonadaceae</taxon>
        <taxon>Martelella</taxon>
    </lineage>
</organism>
<proteinExistence type="predicted"/>
<keyword evidence="2" id="KW-0378">Hydrolase</keyword>
<dbReference type="RefSeq" id="WP_165972747.1">
    <property type="nucleotide sequence ID" value="NZ_SMAR01000005.1"/>
</dbReference>
<dbReference type="GO" id="GO:0016787">
    <property type="term" value="F:hydrolase activity"/>
    <property type="evidence" value="ECO:0007669"/>
    <property type="project" value="UniProtKB-KW"/>
</dbReference>
<dbReference type="AlphaFoldDB" id="A0A4R3NVP1"/>
<dbReference type="PANTHER" id="PTHR43046:SF2">
    <property type="entry name" value="8-OXO-DGTP DIPHOSPHATASE-RELATED"/>
    <property type="match status" value="1"/>
</dbReference>
<name>A0A4R3NVP1_9HYPH</name>
<comment type="cofactor">
    <cofactor evidence="1">
        <name>Mg(2+)</name>
        <dbReference type="ChEBI" id="CHEBI:18420"/>
    </cofactor>
</comment>
<evidence type="ECO:0000259" key="3">
    <source>
        <dbReference type="PROSITE" id="PS51462"/>
    </source>
</evidence>
<comment type="caution">
    <text evidence="4">The sequence shown here is derived from an EMBL/GenBank/DDBJ whole genome shotgun (WGS) entry which is preliminary data.</text>
</comment>
<dbReference type="Proteomes" id="UP000295097">
    <property type="component" value="Unassembled WGS sequence"/>
</dbReference>
<dbReference type="InterPro" id="IPR015797">
    <property type="entry name" value="NUDIX_hydrolase-like_dom_sf"/>
</dbReference>
<dbReference type="Gene3D" id="3.90.79.10">
    <property type="entry name" value="Nucleoside Triphosphate Pyrophosphohydrolase"/>
    <property type="match status" value="1"/>
</dbReference>
<dbReference type="CDD" id="cd04690">
    <property type="entry name" value="NUDIX_Hydrolase"/>
    <property type="match status" value="1"/>
</dbReference>
<reference evidence="4 5" key="1">
    <citation type="submission" date="2019-03" db="EMBL/GenBank/DDBJ databases">
        <title>Freshwater and sediment microbial communities from various areas in North America, analyzing microbe dynamics in response to fracking.</title>
        <authorList>
            <person name="Lamendella R."/>
        </authorList>
    </citation>
    <scope>NUCLEOTIDE SEQUENCE [LARGE SCALE GENOMIC DNA]</scope>
    <source>
        <strain evidence="4 5">175.2</strain>
    </source>
</reference>
<dbReference type="PROSITE" id="PS51462">
    <property type="entry name" value="NUDIX"/>
    <property type="match status" value="1"/>
</dbReference>
<dbReference type="SUPFAM" id="SSF55811">
    <property type="entry name" value="Nudix"/>
    <property type="match status" value="1"/>
</dbReference>